<reference evidence="6 7" key="1">
    <citation type="submission" date="2018-11" db="EMBL/GenBank/DDBJ databases">
        <title>Trebonia kvetii gen.nov., sp.nov., a novel acidophilic actinobacterium, and proposal of the new actinobacterial family Treboniaceae fam. nov.</title>
        <authorList>
            <person name="Rapoport D."/>
            <person name="Sagova-Mareckova M."/>
            <person name="Sedlacek I."/>
            <person name="Provaznik J."/>
            <person name="Kralova S."/>
            <person name="Pavlinic D."/>
            <person name="Benes V."/>
            <person name="Kopecky J."/>
        </authorList>
    </citation>
    <scope>NUCLEOTIDE SEQUENCE [LARGE SCALE GENOMIC DNA]</scope>
    <source>
        <strain evidence="6 7">15Tr583</strain>
    </source>
</reference>
<proteinExistence type="predicted"/>
<dbReference type="OrthoDB" id="9802944at2"/>
<dbReference type="Pfam" id="PF13411">
    <property type="entry name" value="MerR_1"/>
    <property type="match status" value="1"/>
</dbReference>
<accession>A0A6P2BTZ5</accession>
<dbReference type="Gene3D" id="1.10.1660.10">
    <property type="match status" value="1"/>
</dbReference>
<keyword evidence="4" id="KW-0804">Transcription</keyword>
<dbReference type="PROSITE" id="PS00552">
    <property type="entry name" value="HTH_MERR_1"/>
    <property type="match status" value="1"/>
</dbReference>
<organism evidence="6 7">
    <name type="scientific">Trebonia kvetii</name>
    <dbReference type="NCBI Taxonomy" id="2480626"/>
    <lineage>
        <taxon>Bacteria</taxon>
        <taxon>Bacillati</taxon>
        <taxon>Actinomycetota</taxon>
        <taxon>Actinomycetes</taxon>
        <taxon>Streptosporangiales</taxon>
        <taxon>Treboniaceae</taxon>
        <taxon>Trebonia</taxon>
    </lineage>
</organism>
<dbReference type="PANTHER" id="PTHR30204:SF69">
    <property type="entry name" value="MERR-FAMILY TRANSCRIPTIONAL REGULATOR"/>
    <property type="match status" value="1"/>
</dbReference>
<evidence type="ECO:0000313" key="6">
    <source>
        <dbReference type="EMBL" id="TVZ02569.1"/>
    </source>
</evidence>
<dbReference type="GO" id="GO:0003677">
    <property type="term" value="F:DNA binding"/>
    <property type="evidence" value="ECO:0007669"/>
    <property type="project" value="UniProtKB-KW"/>
</dbReference>
<dbReference type="PRINTS" id="PR00040">
    <property type="entry name" value="HTHMERR"/>
</dbReference>
<dbReference type="PROSITE" id="PS50937">
    <property type="entry name" value="HTH_MERR_2"/>
    <property type="match status" value="1"/>
</dbReference>
<dbReference type="InterPro" id="IPR047057">
    <property type="entry name" value="MerR_fam"/>
</dbReference>
<dbReference type="AlphaFoldDB" id="A0A6P2BTZ5"/>
<evidence type="ECO:0000256" key="3">
    <source>
        <dbReference type="ARBA" id="ARBA00023125"/>
    </source>
</evidence>
<feature type="domain" description="HTH merR-type" evidence="5">
    <location>
        <begin position="49"/>
        <end position="118"/>
    </location>
</feature>
<keyword evidence="2" id="KW-0805">Transcription regulation</keyword>
<evidence type="ECO:0000259" key="5">
    <source>
        <dbReference type="PROSITE" id="PS50937"/>
    </source>
</evidence>
<dbReference type="InterPro" id="IPR009061">
    <property type="entry name" value="DNA-bd_dom_put_sf"/>
</dbReference>
<dbReference type="EMBL" id="RPFW01000005">
    <property type="protein sequence ID" value="TVZ02569.1"/>
    <property type="molecule type" value="Genomic_DNA"/>
</dbReference>
<evidence type="ECO:0000256" key="2">
    <source>
        <dbReference type="ARBA" id="ARBA00023015"/>
    </source>
</evidence>
<evidence type="ECO:0000313" key="7">
    <source>
        <dbReference type="Proteomes" id="UP000460272"/>
    </source>
</evidence>
<name>A0A6P2BTZ5_9ACTN</name>
<comment type="caution">
    <text evidence="6">The sequence shown here is derived from an EMBL/GenBank/DDBJ whole genome shotgun (WGS) entry which is preliminary data.</text>
</comment>
<dbReference type="GO" id="GO:0003700">
    <property type="term" value="F:DNA-binding transcription factor activity"/>
    <property type="evidence" value="ECO:0007669"/>
    <property type="project" value="InterPro"/>
</dbReference>
<gene>
    <name evidence="6" type="ORF">EAS64_27730</name>
</gene>
<evidence type="ECO:0000256" key="4">
    <source>
        <dbReference type="ARBA" id="ARBA00023163"/>
    </source>
</evidence>
<sequence length="189" mass="21029">MSQTILRLTSDSGVVMACLSDSGRRPKITVLCRCRHDKVWSMDQSQERLWKIGQVADRAGVSVDTVRYYERRGLVTPAHRASSRYRYYRPDAVDRILLARSLQALGMTLDEIAQALQDHDKNGGTCASQRWRLEAVRERITAQLAELTAVLHDVDATLANCASGNCTLLTTPLPPGPVAAIRRGRQRGL</sequence>
<dbReference type="PANTHER" id="PTHR30204">
    <property type="entry name" value="REDOX-CYCLING DRUG-SENSING TRANSCRIPTIONAL ACTIVATOR SOXR"/>
    <property type="match status" value="1"/>
</dbReference>
<dbReference type="SMART" id="SM00422">
    <property type="entry name" value="HTH_MERR"/>
    <property type="match status" value="1"/>
</dbReference>
<dbReference type="SUPFAM" id="SSF46955">
    <property type="entry name" value="Putative DNA-binding domain"/>
    <property type="match status" value="1"/>
</dbReference>
<keyword evidence="1" id="KW-0678">Repressor</keyword>
<keyword evidence="3" id="KW-0238">DNA-binding</keyword>
<keyword evidence="7" id="KW-1185">Reference proteome</keyword>
<evidence type="ECO:0000256" key="1">
    <source>
        <dbReference type="ARBA" id="ARBA00022491"/>
    </source>
</evidence>
<dbReference type="Proteomes" id="UP000460272">
    <property type="component" value="Unassembled WGS sequence"/>
</dbReference>
<dbReference type="InterPro" id="IPR000551">
    <property type="entry name" value="MerR-type_HTH_dom"/>
</dbReference>
<protein>
    <submittedName>
        <fullName evidence="6">MerR family transcriptional regulator</fullName>
    </submittedName>
</protein>